<dbReference type="SUPFAM" id="SSF160104">
    <property type="entry name" value="Acetoacetate decarboxylase-like"/>
    <property type="match status" value="1"/>
</dbReference>
<dbReference type="InterPro" id="IPR000792">
    <property type="entry name" value="Tscrpt_reg_LuxR_C"/>
</dbReference>
<dbReference type="Proteomes" id="UP000467322">
    <property type="component" value="Unassembled WGS sequence"/>
</dbReference>
<gene>
    <name evidence="2" type="ORF">GQE99_00075</name>
</gene>
<dbReference type="GO" id="GO:0003677">
    <property type="term" value="F:DNA binding"/>
    <property type="evidence" value="ECO:0007669"/>
    <property type="project" value="InterPro"/>
</dbReference>
<accession>A0A845LZA5</accession>
<feature type="domain" description="HTH luxR-type" evidence="1">
    <location>
        <begin position="369"/>
        <end position="426"/>
    </location>
</feature>
<dbReference type="InterPro" id="IPR016032">
    <property type="entry name" value="Sig_transdc_resp-reg_C-effctor"/>
</dbReference>
<dbReference type="SMART" id="SM00421">
    <property type="entry name" value="HTH_LUXR"/>
    <property type="match status" value="1"/>
</dbReference>
<protein>
    <recommendedName>
        <fullName evidence="1">HTH luxR-type domain-containing protein</fullName>
    </recommendedName>
</protein>
<dbReference type="InterPro" id="IPR023375">
    <property type="entry name" value="ADC_dom_sf"/>
</dbReference>
<sequence>MDKTNHIGPNPIHAAHGIAHFGEDPPPPYQIMTRDFLFLRARFRRDAVRAAVPAELEIADEATGFIGMLTSTGGWGLEPYSLLYVALDVKHAASADGTPGLFRAVNYYSGQPGRLFRRHYNARMEIGYSRQWNDGLTWYGEGGRDEPEVRIELRRTGDDLPAPASGIHHYLADAPKGGLAHFYVTYTAQFGGAEVVDYALTDAAAAMLKSLEPVEFLFSYYCPQTPLAIGEPHPYDPKTGAPDTEAHRLGLMDVISRIGLAAALASRDGRLLFVNNKARSLLAMAQVGGRLIAWRKEDQRQLDGVIASTGNQDTLISPPVALVRPDNALPVLARALPVSAAMAGEPAFLVLFNEPEARPAKDIDKVLQVLGLTPAEARLAAGIGAGRSVNDCADHLAITANTARSTLKVVYDKLGISKQSELAGIVARLE</sequence>
<dbReference type="AlphaFoldDB" id="A0A845LZA5"/>
<dbReference type="InterPro" id="IPR036388">
    <property type="entry name" value="WH-like_DNA-bd_sf"/>
</dbReference>
<dbReference type="Gene3D" id="2.40.400.10">
    <property type="entry name" value="Acetoacetate decarboxylase-like"/>
    <property type="match status" value="1"/>
</dbReference>
<evidence type="ECO:0000313" key="2">
    <source>
        <dbReference type="EMBL" id="MZR11428.1"/>
    </source>
</evidence>
<proteinExistence type="predicted"/>
<dbReference type="GO" id="GO:0006355">
    <property type="term" value="P:regulation of DNA-templated transcription"/>
    <property type="evidence" value="ECO:0007669"/>
    <property type="project" value="InterPro"/>
</dbReference>
<evidence type="ECO:0000259" key="1">
    <source>
        <dbReference type="SMART" id="SM00421"/>
    </source>
</evidence>
<reference evidence="2 3" key="1">
    <citation type="submission" date="2019-12" db="EMBL/GenBank/DDBJ databases">
        <title>Maritimibacter sp. nov. sp. isolated from sea sand.</title>
        <authorList>
            <person name="Kim J."/>
            <person name="Jeong S.E."/>
            <person name="Jung H.S."/>
            <person name="Jeon C.O."/>
        </authorList>
    </citation>
    <scope>NUCLEOTIDE SEQUENCE [LARGE SCALE GENOMIC DNA]</scope>
    <source>
        <strain evidence="2 3">DP07</strain>
    </source>
</reference>
<dbReference type="SUPFAM" id="SSF46894">
    <property type="entry name" value="C-terminal effector domain of the bipartite response regulators"/>
    <property type="match status" value="1"/>
</dbReference>
<name>A0A845LZA5_9RHOB</name>
<dbReference type="Gene3D" id="1.10.10.10">
    <property type="entry name" value="Winged helix-like DNA-binding domain superfamily/Winged helix DNA-binding domain"/>
    <property type="match status" value="1"/>
</dbReference>
<keyword evidence="3" id="KW-1185">Reference proteome</keyword>
<organism evidence="2 3">
    <name type="scientific">Maritimibacter harenae</name>
    <dbReference type="NCBI Taxonomy" id="2606218"/>
    <lineage>
        <taxon>Bacteria</taxon>
        <taxon>Pseudomonadati</taxon>
        <taxon>Pseudomonadota</taxon>
        <taxon>Alphaproteobacteria</taxon>
        <taxon>Rhodobacterales</taxon>
        <taxon>Roseobacteraceae</taxon>
        <taxon>Maritimibacter</taxon>
    </lineage>
</organism>
<dbReference type="RefSeq" id="WP_161349552.1">
    <property type="nucleotide sequence ID" value="NZ_WTUX01000001.1"/>
</dbReference>
<comment type="caution">
    <text evidence="2">The sequence shown here is derived from an EMBL/GenBank/DDBJ whole genome shotgun (WGS) entry which is preliminary data.</text>
</comment>
<dbReference type="EMBL" id="WTUX01000001">
    <property type="protein sequence ID" value="MZR11428.1"/>
    <property type="molecule type" value="Genomic_DNA"/>
</dbReference>
<evidence type="ECO:0000313" key="3">
    <source>
        <dbReference type="Proteomes" id="UP000467322"/>
    </source>
</evidence>